<organism evidence="1 2">
    <name type="scientific">Emiliania huxleyi (strain CCMP1516)</name>
    <dbReference type="NCBI Taxonomy" id="280463"/>
    <lineage>
        <taxon>Eukaryota</taxon>
        <taxon>Haptista</taxon>
        <taxon>Haptophyta</taxon>
        <taxon>Prymnesiophyceae</taxon>
        <taxon>Isochrysidales</taxon>
        <taxon>Noelaerhabdaceae</taxon>
        <taxon>Emiliania</taxon>
    </lineage>
</organism>
<dbReference type="PaxDb" id="2903-EOD09130"/>
<evidence type="ECO:0000313" key="1">
    <source>
        <dbReference type="EnsemblProtists" id="EOD09130"/>
    </source>
</evidence>
<dbReference type="Gene3D" id="3.10.450.50">
    <property type="match status" value="1"/>
</dbReference>
<sequence>MLFAMRPASKLPQRVGIARAVRVLSTSARPVPSCVGVSPRGDITSEDVVAAQAAWSNAITGITKVYQEGGDFVAAAGYCAGELYGYGHSNVLFKPTRATNNPFRPTGEDAMAYFVGAEAMKNDKFKGEDGGFAINGGQGWSEVVFRNHQIDCNGNTAIAMGDYLFTNATTGDVGRVEYTFGYKKNDDGKMRIFLCALSMWAESIAKQEDALARFKIGGMSKP</sequence>
<keyword evidence="2" id="KW-1185">Reference proteome</keyword>
<dbReference type="RefSeq" id="XP_005761559.1">
    <property type="nucleotide sequence ID" value="XM_005761502.1"/>
</dbReference>
<dbReference type="EnsemblProtists" id="EOD09130">
    <property type="protein sequence ID" value="EOD09130"/>
    <property type="gene ID" value="EMIHUDRAFT_248825"/>
</dbReference>
<dbReference type="HOGENOM" id="CLU_1139789_0_0_1"/>
<name>A0A0D3ICZ5_EMIH1</name>
<proteinExistence type="predicted"/>
<dbReference type="eggNOG" id="ENOG502SWPZ">
    <property type="taxonomic scope" value="Eukaryota"/>
</dbReference>
<dbReference type="InterPro" id="IPR032710">
    <property type="entry name" value="NTF2-like_dom_sf"/>
</dbReference>
<dbReference type="Proteomes" id="UP000013827">
    <property type="component" value="Unassembled WGS sequence"/>
</dbReference>
<dbReference type="GeneID" id="17255281"/>
<dbReference type="SUPFAM" id="SSF54427">
    <property type="entry name" value="NTF2-like"/>
    <property type="match status" value="1"/>
</dbReference>
<evidence type="ECO:0008006" key="3">
    <source>
        <dbReference type="Google" id="ProtNLM"/>
    </source>
</evidence>
<dbReference type="KEGG" id="ehx:EMIHUDRAFT_248825"/>
<evidence type="ECO:0000313" key="2">
    <source>
        <dbReference type="Proteomes" id="UP000013827"/>
    </source>
</evidence>
<dbReference type="AlphaFoldDB" id="A0A0D3ICZ5"/>
<accession>A0A0D3ICZ5</accession>
<reference evidence="1" key="2">
    <citation type="submission" date="2024-10" db="UniProtKB">
        <authorList>
            <consortium name="EnsemblProtists"/>
        </authorList>
    </citation>
    <scope>IDENTIFICATION</scope>
</reference>
<protein>
    <recommendedName>
        <fullName evidence="3">SnoaL-like domain-containing protein</fullName>
    </recommendedName>
</protein>
<reference evidence="2" key="1">
    <citation type="journal article" date="2013" name="Nature">
        <title>Pan genome of the phytoplankton Emiliania underpins its global distribution.</title>
        <authorList>
            <person name="Read B.A."/>
            <person name="Kegel J."/>
            <person name="Klute M.J."/>
            <person name="Kuo A."/>
            <person name="Lefebvre S.C."/>
            <person name="Maumus F."/>
            <person name="Mayer C."/>
            <person name="Miller J."/>
            <person name="Monier A."/>
            <person name="Salamov A."/>
            <person name="Young J."/>
            <person name="Aguilar M."/>
            <person name="Claverie J.M."/>
            <person name="Frickenhaus S."/>
            <person name="Gonzalez K."/>
            <person name="Herman E.K."/>
            <person name="Lin Y.C."/>
            <person name="Napier J."/>
            <person name="Ogata H."/>
            <person name="Sarno A.F."/>
            <person name="Shmutz J."/>
            <person name="Schroeder D."/>
            <person name="de Vargas C."/>
            <person name="Verret F."/>
            <person name="von Dassow P."/>
            <person name="Valentin K."/>
            <person name="Van de Peer Y."/>
            <person name="Wheeler G."/>
            <person name="Dacks J.B."/>
            <person name="Delwiche C.F."/>
            <person name="Dyhrman S.T."/>
            <person name="Glockner G."/>
            <person name="John U."/>
            <person name="Richards T."/>
            <person name="Worden A.Z."/>
            <person name="Zhang X."/>
            <person name="Grigoriev I.V."/>
            <person name="Allen A.E."/>
            <person name="Bidle K."/>
            <person name="Borodovsky M."/>
            <person name="Bowler C."/>
            <person name="Brownlee C."/>
            <person name="Cock J.M."/>
            <person name="Elias M."/>
            <person name="Gladyshev V.N."/>
            <person name="Groth M."/>
            <person name="Guda C."/>
            <person name="Hadaegh A."/>
            <person name="Iglesias-Rodriguez M.D."/>
            <person name="Jenkins J."/>
            <person name="Jones B.M."/>
            <person name="Lawson T."/>
            <person name="Leese F."/>
            <person name="Lindquist E."/>
            <person name="Lobanov A."/>
            <person name="Lomsadze A."/>
            <person name="Malik S.B."/>
            <person name="Marsh M.E."/>
            <person name="Mackinder L."/>
            <person name="Mock T."/>
            <person name="Mueller-Roeber B."/>
            <person name="Pagarete A."/>
            <person name="Parker M."/>
            <person name="Probert I."/>
            <person name="Quesneville H."/>
            <person name="Raines C."/>
            <person name="Rensing S.A."/>
            <person name="Riano-Pachon D.M."/>
            <person name="Richier S."/>
            <person name="Rokitta S."/>
            <person name="Shiraiwa Y."/>
            <person name="Soanes D.M."/>
            <person name="van der Giezen M."/>
            <person name="Wahlund T.M."/>
            <person name="Williams B."/>
            <person name="Wilson W."/>
            <person name="Wolfe G."/>
            <person name="Wurch L.L."/>
        </authorList>
    </citation>
    <scope>NUCLEOTIDE SEQUENCE</scope>
</reference>